<name>A0ABT6M2C8_9ACTN</name>
<accession>A0ABT6M2C8</accession>
<sequence length="47" mass="4940">MATRPKSARSQARDSISLTTTITPEGLGHWQTERAGIPDACTAATSP</sequence>
<feature type="compositionally biased region" description="Polar residues" evidence="1">
    <location>
        <begin position="8"/>
        <end position="23"/>
    </location>
</feature>
<evidence type="ECO:0000256" key="1">
    <source>
        <dbReference type="SAM" id="MobiDB-lite"/>
    </source>
</evidence>
<organism evidence="2 3">
    <name type="scientific">Streptomyces pseudovenezuelae</name>
    <dbReference type="NCBI Taxonomy" id="67350"/>
    <lineage>
        <taxon>Bacteria</taxon>
        <taxon>Bacillati</taxon>
        <taxon>Actinomycetota</taxon>
        <taxon>Actinomycetes</taxon>
        <taxon>Kitasatosporales</taxon>
        <taxon>Streptomycetaceae</taxon>
        <taxon>Streptomyces</taxon>
        <taxon>Streptomyces aurantiacus group</taxon>
    </lineage>
</organism>
<protein>
    <submittedName>
        <fullName evidence="2">Uncharacterized protein</fullName>
    </submittedName>
</protein>
<feature type="region of interest" description="Disordered" evidence="1">
    <location>
        <begin position="1"/>
        <end position="47"/>
    </location>
</feature>
<reference evidence="2 3" key="1">
    <citation type="submission" date="2023-04" db="EMBL/GenBank/DDBJ databases">
        <title>Forest soil microbial communities from Buena Vista Peninsula, Colon Province, Panama.</title>
        <authorList>
            <person name="Bouskill N."/>
        </authorList>
    </citation>
    <scope>NUCLEOTIDE SEQUENCE [LARGE SCALE GENOMIC DNA]</scope>
    <source>
        <strain evidence="2 3">GGS1</strain>
    </source>
</reference>
<dbReference type="RefSeq" id="WP_280882930.1">
    <property type="nucleotide sequence ID" value="NZ_JARXVH010000031.1"/>
</dbReference>
<gene>
    <name evidence="2" type="ORF">M2283_009629</name>
</gene>
<proteinExistence type="predicted"/>
<dbReference type="EMBL" id="JARXVH010000031">
    <property type="protein sequence ID" value="MDH6222280.1"/>
    <property type="molecule type" value="Genomic_DNA"/>
</dbReference>
<evidence type="ECO:0000313" key="3">
    <source>
        <dbReference type="Proteomes" id="UP001160499"/>
    </source>
</evidence>
<keyword evidence="3" id="KW-1185">Reference proteome</keyword>
<evidence type="ECO:0000313" key="2">
    <source>
        <dbReference type="EMBL" id="MDH6222280.1"/>
    </source>
</evidence>
<dbReference type="Proteomes" id="UP001160499">
    <property type="component" value="Unassembled WGS sequence"/>
</dbReference>
<comment type="caution">
    <text evidence="2">The sequence shown here is derived from an EMBL/GenBank/DDBJ whole genome shotgun (WGS) entry which is preliminary data.</text>
</comment>